<sequence length="243" mass="28140">MSMALQSLMLTFEVALRNRVHVSLSRQATEKSGCASDSFPWYDYCLGLRKLQGATFDRIEALLCDDRMIRLKLQPSPDSVIAKLTFGVWPNILEQQLPTPVVQARTFLDVFANYPKNPRKHWNHPDNRKAAITVLKDVNAWRNRIAHCEPVWTQGWYRNSTTQHWTEVLDRVRRRRAEMLTVLGWMCPQTLEVYQHSYNGRLFEMLLTEHAVLAHIVQPYVPGAGPVYPQMDEAGMSAYKARR</sequence>
<name>A0A5P2H4M5_9BURK</name>
<dbReference type="AlphaFoldDB" id="A0A5P2H4M5"/>
<evidence type="ECO:0000313" key="2">
    <source>
        <dbReference type="Proteomes" id="UP000322822"/>
    </source>
</evidence>
<dbReference type="Proteomes" id="UP000322822">
    <property type="component" value="Chromosome 1"/>
</dbReference>
<evidence type="ECO:0008006" key="3">
    <source>
        <dbReference type="Google" id="ProtNLM"/>
    </source>
</evidence>
<proteinExistence type="predicted"/>
<dbReference type="OrthoDB" id="9813050at2"/>
<protein>
    <recommendedName>
        <fullName evidence="3">Abi family protein</fullName>
    </recommendedName>
</protein>
<evidence type="ECO:0000313" key="1">
    <source>
        <dbReference type="EMBL" id="QET02856.1"/>
    </source>
</evidence>
<reference evidence="1 2" key="1">
    <citation type="submission" date="2019-09" db="EMBL/GenBank/DDBJ databases">
        <title>FDA dAtabase for Regulatory Grade micrObial Sequences (FDA-ARGOS): Supporting development and validation of Infectious Disease Dx tests.</title>
        <authorList>
            <person name="Sciortino C."/>
            <person name="Tallon L."/>
            <person name="Sadzewicz L."/>
            <person name="Vavikolanu K."/>
            <person name="Mehta A."/>
            <person name="Aluvathingal J."/>
            <person name="Nadendla S."/>
            <person name="Nandy P."/>
            <person name="Geyer C."/>
            <person name="Yan Y."/>
            <person name="Sichtig H."/>
        </authorList>
    </citation>
    <scope>NUCLEOTIDE SEQUENCE [LARGE SCALE GENOMIC DNA]</scope>
    <source>
        <strain evidence="1 2">FDAARGOS_664</strain>
    </source>
</reference>
<accession>A0A5P2H4M5</accession>
<organism evidence="1 2">
    <name type="scientific">Cupriavidus pauculus</name>
    <dbReference type="NCBI Taxonomy" id="82633"/>
    <lineage>
        <taxon>Bacteria</taxon>
        <taxon>Pseudomonadati</taxon>
        <taxon>Pseudomonadota</taxon>
        <taxon>Betaproteobacteria</taxon>
        <taxon>Burkholderiales</taxon>
        <taxon>Burkholderiaceae</taxon>
        <taxon>Cupriavidus</taxon>
    </lineage>
</organism>
<dbReference type="RefSeq" id="WP_150372879.1">
    <property type="nucleotide sequence ID" value="NZ_CP044065.1"/>
</dbReference>
<dbReference type="EMBL" id="CP044065">
    <property type="protein sequence ID" value="QET02856.1"/>
    <property type="molecule type" value="Genomic_DNA"/>
</dbReference>
<gene>
    <name evidence="1" type="ORF">FOB72_12910</name>
</gene>